<keyword evidence="2" id="KW-1133">Transmembrane helix</keyword>
<organism evidence="3 4">
    <name type="scientific">Plutella xylostella</name>
    <name type="common">Diamondback moth</name>
    <name type="synonym">Plutella maculipennis</name>
    <dbReference type="NCBI Taxonomy" id="51655"/>
    <lineage>
        <taxon>Eukaryota</taxon>
        <taxon>Metazoa</taxon>
        <taxon>Ecdysozoa</taxon>
        <taxon>Arthropoda</taxon>
        <taxon>Hexapoda</taxon>
        <taxon>Insecta</taxon>
        <taxon>Pterygota</taxon>
        <taxon>Neoptera</taxon>
        <taxon>Endopterygota</taxon>
        <taxon>Lepidoptera</taxon>
        <taxon>Glossata</taxon>
        <taxon>Ditrysia</taxon>
        <taxon>Yponomeutoidea</taxon>
        <taxon>Plutellidae</taxon>
        <taxon>Plutella</taxon>
    </lineage>
</organism>
<proteinExistence type="predicted"/>
<name>A0ABQ7QGV6_PLUXY</name>
<gene>
    <name evidence="3" type="ORF">JYU34_011361</name>
</gene>
<feature type="region of interest" description="Disordered" evidence="1">
    <location>
        <begin position="1"/>
        <end position="85"/>
    </location>
</feature>
<feature type="transmembrane region" description="Helical" evidence="2">
    <location>
        <begin position="89"/>
        <end position="111"/>
    </location>
</feature>
<sequence>MGFRSDIEAWGKNLPRKKPSSKGKSSTKTSGTGKTPSKDPSKNNAKAPSSSSPPKSPNSLSPKSSKSSPSTKTSSKIVQAAGNPTNQTIVIVALMTLLVISLYFGFICGCFRRHPAPGTTRRRPQRQTRC</sequence>
<feature type="compositionally biased region" description="Low complexity" evidence="1">
    <location>
        <begin position="42"/>
        <end position="76"/>
    </location>
</feature>
<feature type="compositionally biased region" description="Low complexity" evidence="1">
    <location>
        <begin position="22"/>
        <end position="35"/>
    </location>
</feature>
<evidence type="ECO:0000313" key="3">
    <source>
        <dbReference type="EMBL" id="KAG7304419.1"/>
    </source>
</evidence>
<protein>
    <submittedName>
        <fullName evidence="3">Uncharacterized protein</fullName>
    </submittedName>
</protein>
<dbReference type="EMBL" id="JAHIBW010000015">
    <property type="protein sequence ID" value="KAG7304419.1"/>
    <property type="molecule type" value="Genomic_DNA"/>
</dbReference>
<keyword evidence="2" id="KW-0472">Membrane</keyword>
<accession>A0ABQ7QGV6</accession>
<keyword evidence="4" id="KW-1185">Reference proteome</keyword>
<dbReference type="Proteomes" id="UP000823941">
    <property type="component" value="Chromosome 15"/>
</dbReference>
<keyword evidence="2" id="KW-0812">Transmembrane</keyword>
<evidence type="ECO:0000313" key="4">
    <source>
        <dbReference type="Proteomes" id="UP000823941"/>
    </source>
</evidence>
<evidence type="ECO:0000256" key="2">
    <source>
        <dbReference type="SAM" id="Phobius"/>
    </source>
</evidence>
<reference evidence="3 4" key="1">
    <citation type="submission" date="2021-06" db="EMBL/GenBank/DDBJ databases">
        <title>A haploid diamondback moth (Plutella xylostella L.) genome assembly resolves 31 chromosomes and identifies a diamide resistance mutation.</title>
        <authorList>
            <person name="Ward C.M."/>
            <person name="Perry K.D."/>
            <person name="Baker G."/>
            <person name="Powis K."/>
            <person name="Heckel D.G."/>
            <person name="Baxter S.W."/>
        </authorList>
    </citation>
    <scope>NUCLEOTIDE SEQUENCE [LARGE SCALE GENOMIC DNA]</scope>
    <source>
        <strain evidence="3 4">LV</strain>
        <tissue evidence="3">Single pupa</tissue>
    </source>
</reference>
<evidence type="ECO:0000256" key="1">
    <source>
        <dbReference type="SAM" id="MobiDB-lite"/>
    </source>
</evidence>
<comment type="caution">
    <text evidence="3">The sequence shown here is derived from an EMBL/GenBank/DDBJ whole genome shotgun (WGS) entry which is preliminary data.</text>
</comment>